<dbReference type="Pfam" id="PF07776">
    <property type="entry name" value="zf-AD"/>
    <property type="match status" value="1"/>
</dbReference>
<dbReference type="PROSITE" id="PS00028">
    <property type="entry name" value="ZINC_FINGER_C2H2_1"/>
    <property type="match status" value="8"/>
</dbReference>
<evidence type="ECO:0000259" key="13">
    <source>
        <dbReference type="PROSITE" id="PS50157"/>
    </source>
</evidence>
<evidence type="ECO:0000313" key="15">
    <source>
        <dbReference type="Proteomes" id="UP001652740"/>
    </source>
</evidence>
<dbReference type="OrthoDB" id="8117402at2759"/>
<proteinExistence type="predicted"/>
<keyword evidence="8" id="KW-0804">Transcription</keyword>
<feature type="region of interest" description="Disordered" evidence="12">
    <location>
        <begin position="303"/>
        <end position="325"/>
    </location>
</feature>
<dbReference type="SUPFAM" id="SSF57667">
    <property type="entry name" value="beta-beta-alpha zinc fingers"/>
    <property type="match status" value="6"/>
</dbReference>
<dbReference type="GO" id="GO:0008270">
    <property type="term" value="F:zinc ion binding"/>
    <property type="evidence" value="ECO:0007669"/>
    <property type="project" value="UniProtKB-UniRule"/>
</dbReference>
<evidence type="ECO:0000256" key="2">
    <source>
        <dbReference type="ARBA" id="ARBA00022723"/>
    </source>
</evidence>
<comment type="subcellular location">
    <subcellularLocation>
        <location evidence="1">Nucleus</location>
    </subcellularLocation>
</comment>
<dbReference type="PROSITE" id="PS50157">
    <property type="entry name" value="ZINC_FINGER_C2H2_2"/>
    <property type="match status" value="9"/>
</dbReference>
<dbReference type="PROSITE" id="PS51915">
    <property type="entry name" value="ZAD"/>
    <property type="match status" value="1"/>
</dbReference>
<dbReference type="InterPro" id="IPR012934">
    <property type="entry name" value="Znf_AD"/>
</dbReference>
<dbReference type="FunFam" id="3.30.160.60:FF:000446">
    <property type="entry name" value="Zinc finger protein"/>
    <property type="match status" value="1"/>
</dbReference>
<feature type="domain" description="C2H2-type" evidence="13">
    <location>
        <begin position="568"/>
        <end position="595"/>
    </location>
</feature>
<dbReference type="Pfam" id="PF13912">
    <property type="entry name" value="zf-C2H2_6"/>
    <property type="match status" value="2"/>
</dbReference>
<keyword evidence="15" id="KW-1185">Reference proteome</keyword>
<dbReference type="FunFam" id="3.30.160.60:FF:001290">
    <property type="entry name" value="Zinc finger 45-like"/>
    <property type="match status" value="1"/>
</dbReference>
<dbReference type="SUPFAM" id="SSF57716">
    <property type="entry name" value="Glucocorticoid receptor-like (DNA-binding domain)"/>
    <property type="match status" value="1"/>
</dbReference>
<evidence type="ECO:0000256" key="9">
    <source>
        <dbReference type="ARBA" id="ARBA00023242"/>
    </source>
</evidence>
<dbReference type="AlphaFoldDB" id="A0A6J3C1C2"/>
<keyword evidence="9" id="KW-0539">Nucleus</keyword>
<evidence type="ECO:0000313" key="16">
    <source>
        <dbReference type="RefSeq" id="XP_026760113.1"/>
    </source>
</evidence>
<feature type="compositionally biased region" description="Basic and acidic residues" evidence="12">
    <location>
        <begin position="303"/>
        <end position="323"/>
    </location>
</feature>
<feature type="domain" description="C2H2-type" evidence="13">
    <location>
        <begin position="408"/>
        <end position="436"/>
    </location>
</feature>
<evidence type="ECO:0000256" key="5">
    <source>
        <dbReference type="ARBA" id="ARBA00022833"/>
    </source>
</evidence>
<dbReference type="FunFam" id="3.30.160.60:FF:000512">
    <property type="entry name" value="zinc finger protein 197 isoform X1"/>
    <property type="match status" value="1"/>
</dbReference>
<reference evidence="16" key="1">
    <citation type="submission" date="2025-08" db="UniProtKB">
        <authorList>
            <consortium name="RefSeq"/>
        </authorList>
    </citation>
    <scope>IDENTIFICATION</scope>
    <source>
        <tissue evidence="16">Whole larvae</tissue>
    </source>
</reference>
<accession>A0A6J3C1C2</accession>
<dbReference type="PANTHER" id="PTHR24394:SF44">
    <property type="entry name" value="ZINC FINGER PROTEIN 271-LIKE"/>
    <property type="match status" value="1"/>
</dbReference>
<feature type="binding site" evidence="11">
    <location>
        <position position="24"/>
    </location>
    <ligand>
        <name>Zn(2+)</name>
        <dbReference type="ChEBI" id="CHEBI:29105"/>
    </ligand>
</feature>
<keyword evidence="5 11" id="KW-0862">Zinc</keyword>
<dbReference type="FunFam" id="3.30.160.60:FF:000030">
    <property type="entry name" value="Zinc finger protein 628"/>
    <property type="match status" value="1"/>
</dbReference>
<name>A0A6J3C1C2_GALME</name>
<dbReference type="GO" id="GO:0005634">
    <property type="term" value="C:nucleus"/>
    <property type="evidence" value="ECO:0007669"/>
    <property type="project" value="UniProtKB-SubCell"/>
</dbReference>
<dbReference type="SMART" id="SM00868">
    <property type="entry name" value="zf-AD"/>
    <property type="match status" value="1"/>
</dbReference>
<sequence length="677" mass="78531">MVDINMASSSKNTKIKIEDVCRTCLSKENDLISIFEECFDKVTLDVAISAITGIKIEQGDGLPTTVCHSCKENASKAYEFKRKSQEADITLRDLCKKEEKEVSLQNDFTYQNNDVGVKTEQLIVDDADNYLEEWHGLEDLNDLETVKNENCSSDVQSDLQCKNCYTVFNTYLKFQEHMRHKCLKVEFDDSSSNYCPLCGTCYYDAVNLTKHMWDSHADLMGAKKRGRPKKMPTGSILNKLTENGFLLKSIPLRRYNCTFCKDEFKTKEEYSIHLTKHNDTKVLCCLICKKMYLKKKHFDQHTCEDKNDQNKQDGHIQREENNRNKQNFFTNMTVQEVLNPNGDVKNNSFPEVCGVCTAVFLSEADLHRHNDIDHPELSLRCNLCTKMFASVKSATRHRSICKQIERKHRCSTCGLMFAYEISLNKHILRYHEGQSVSVKFMDTKTSQEDKQYKCDICNKMFCRKDLLIKHFRMHSEKYFECDVCKKKFNRSDNLRSHKRTHEPRDKTKVNTCLCLYCGRSFNNSSNLIVHMRRHTGEKPYKCDFCDKGFPRSSDLQCHRRSHTGEKPCVCGVCGKGFSRSNKLSRHMRVHTGVKPYKCTYCEKAFSQSNDLTLHIRRHTGDKPYICEVCGDRFIQGTALHNHKRNHGHFPASSTDTHIQLQSLTYTVHNITHQDINQ</sequence>
<feature type="domain" description="ZAD" evidence="14">
    <location>
        <begin position="19"/>
        <end position="94"/>
    </location>
</feature>
<dbReference type="FunFam" id="3.30.160.60:FF:000478">
    <property type="entry name" value="Zinc finger protein 133"/>
    <property type="match status" value="1"/>
</dbReference>
<dbReference type="Gene3D" id="3.30.160.60">
    <property type="entry name" value="Classic Zinc Finger"/>
    <property type="match status" value="10"/>
</dbReference>
<keyword evidence="4 10" id="KW-0863">Zinc-finger</keyword>
<feature type="domain" description="C2H2-type" evidence="13">
    <location>
        <begin position="624"/>
        <end position="646"/>
    </location>
</feature>
<dbReference type="PANTHER" id="PTHR24394">
    <property type="entry name" value="ZINC FINGER PROTEIN"/>
    <property type="match status" value="1"/>
</dbReference>
<dbReference type="SMART" id="SM00355">
    <property type="entry name" value="ZnF_C2H2"/>
    <property type="match status" value="13"/>
</dbReference>
<dbReference type="InterPro" id="IPR036236">
    <property type="entry name" value="Znf_C2H2_sf"/>
</dbReference>
<evidence type="ECO:0000256" key="7">
    <source>
        <dbReference type="ARBA" id="ARBA00023125"/>
    </source>
</evidence>
<dbReference type="Proteomes" id="UP001652740">
    <property type="component" value="Unplaced"/>
</dbReference>
<feature type="binding site" evidence="11">
    <location>
        <position position="67"/>
    </location>
    <ligand>
        <name>Zn(2+)</name>
        <dbReference type="ChEBI" id="CHEBI:29105"/>
    </ligand>
</feature>
<evidence type="ECO:0000256" key="1">
    <source>
        <dbReference type="ARBA" id="ARBA00004123"/>
    </source>
</evidence>
<feature type="domain" description="C2H2-type" evidence="13">
    <location>
        <begin position="596"/>
        <end position="623"/>
    </location>
</feature>
<dbReference type="RefSeq" id="XP_026760113.1">
    <property type="nucleotide sequence ID" value="XM_026904312.3"/>
</dbReference>
<dbReference type="Pfam" id="PF00096">
    <property type="entry name" value="zf-C2H2"/>
    <property type="match status" value="6"/>
</dbReference>
<keyword evidence="7" id="KW-0238">DNA-binding</keyword>
<dbReference type="GeneID" id="113519250"/>
<dbReference type="FunFam" id="3.30.160.60:FF:001119">
    <property type="entry name" value="zinc finger protein 408"/>
    <property type="match status" value="1"/>
</dbReference>
<evidence type="ECO:0000256" key="10">
    <source>
        <dbReference type="PROSITE-ProRule" id="PRU00042"/>
    </source>
</evidence>
<feature type="domain" description="C2H2-type" evidence="13">
    <location>
        <begin position="540"/>
        <end position="567"/>
    </location>
</feature>
<keyword evidence="2 11" id="KW-0479">Metal-binding</keyword>
<protein>
    <submittedName>
        <fullName evidence="16">Zinc finger protein 93-like</fullName>
    </submittedName>
</protein>
<keyword evidence="6" id="KW-0805">Transcription regulation</keyword>
<evidence type="ECO:0000256" key="12">
    <source>
        <dbReference type="SAM" id="MobiDB-lite"/>
    </source>
</evidence>
<feature type="domain" description="C2H2-type" evidence="13">
    <location>
        <begin position="255"/>
        <end position="282"/>
    </location>
</feature>
<feature type="binding site" evidence="11">
    <location>
        <position position="21"/>
    </location>
    <ligand>
        <name>Zn(2+)</name>
        <dbReference type="ChEBI" id="CHEBI:29105"/>
    </ligand>
</feature>
<dbReference type="Gene3D" id="3.40.1800.20">
    <property type="match status" value="1"/>
</dbReference>
<gene>
    <name evidence="16" type="primary">LOC113519250</name>
</gene>
<dbReference type="KEGG" id="gmw:113519250"/>
<evidence type="ECO:0000256" key="6">
    <source>
        <dbReference type="ARBA" id="ARBA00023015"/>
    </source>
</evidence>
<keyword evidence="3" id="KW-0677">Repeat</keyword>
<feature type="domain" description="C2H2-type" evidence="13">
    <location>
        <begin position="452"/>
        <end position="479"/>
    </location>
</feature>
<feature type="domain" description="C2H2-type" evidence="13">
    <location>
        <begin position="512"/>
        <end position="539"/>
    </location>
</feature>
<evidence type="ECO:0000256" key="4">
    <source>
        <dbReference type="ARBA" id="ARBA00022771"/>
    </source>
</evidence>
<evidence type="ECO:0000256" key="8">
    <source>
        <dbReference type="ARBA" id="ARBA00023163"/>
    </source>
</evidence>
<evidence type="ECO:0000256" key="11">
    <source>
        <dbReference type="PROSITE-ProRule" id="PRU01263"/>
    </source>
</evidence>
<feature type="binding site" evidence="11">
    <location>
        <position position="70"/>
    </location>
    <ligand>
        <name>Zn(2+)</name>
        <dbReference type="ChEBI" id="CHEBI:29105"/>
    </ligand>
</feature>
<evidence type="ECO:0000256" key="3">
    <source>
        <dbReference type="ARBA" id="ARBA00022737"/>
    </source>
</evidence>
<evidence type="ECO:0000259" key="14">
    <source>
        <dbReference type="PROSITE" id="PS51915"/>
    </source>
</evidence>
<dbReference type="InterPro" id="IPR013087">
    <property type="entry name" value="Znf_C2H2_type"/>
</dbReference>
<organism evidence="15 16">
    <name type="scientific">Galleria mellonella</name>
    <name type="common">Greater wax moth</name>
    <dbReference type="NCBI Taxonomy" id="7137"/>
    <lineage>
        <taxon>Eukaryota</taxon>
        <taxon>Metazoa</taxon>
        <taxon>Ecdysozoa</taxon>
        <taxon>Arthropoda</taxon>
        <taxon>Hexapoda</taxon>
        <taxon>Insecta</taxon>
        <taxon>Pterygota</taxon>
        <taxon>Neoptera</taxon>
        <taxon>Endopterygota</taxon>
        <taxon>Lepidoptera</taxon>
        <taxon>Glossata</taxon>
        <taxon>Ditrysia</taxon>
        <taxon>Pyraloidea</taxon>
        <taxon>Pyralidae</taxon>
        <taxon>Galleriinae</taxon>
        <taxon>Galleria</taxon>
    </lineage>
</organism>
<dbReference type="GO" id="GO:0003677">
    <property type="term" value="F:DNA binding"/>
    <property type="evidence" value="ECO:0007669"/>
    <property type="project" value="UniProtKB-KW"/>
</dbReference>
<dbReference type="GO" id="GO:0000981">
    <property type="term" value="F:DNA-binding transcription factor activity, RNA polymerase II-specific"/>
    <property type="evidence" value="ECO:0007669"/>
    <property type="project" value="TreeGrafter"/>
</dbReference>
<feature type="domain" description="C2H2-type" evidence="13">
    <location>
        <begin position="479"/>
        <end position="506"/>
    </location>
</feature>